<comment type="similarity">
    <text evidence="6">Belongs to the archaeal Rpo3/eukaryotic RPB3 RNA polymerase subunit family.</text>
</comment>
<dbReference type="InterPro" id="IPR011263">
    <property type="entry name" value="DNA-dir_RNA_pol_RpoA/D/Rpb3"/>
</dbReference>
<proteinExistence type="inferred from homology"/>
<dbReference type="Ensembl" id="ENSCINT00000007337.3">
    <property type="protein sequence ID" value="ENSCINP00000007337.3"/>
    <property type="gene ID" value="ENSCING00000003563.3"/>
</dbReference>
<dbReference type="InterPro" id="IPR050518">
    <property type="entry name" value="Rpo3/RPB3_RNA_Pol_subunit"/>
</dbReference>
<reference evidence="8" key="3">
    <citation type="submission" date="2025-08" db="UniProtKB">
        <authorList>
            <consortium name="Ensembl"/>
        </authorList>
    </citation>
    <scope>IDENTIFICATION</scope>
</reference>
<dbReference type="FunFam" id="2.170.120.12:FF:000003">
    <property type="entry name" value="Dna-directed rna polymerases i and iii subunit"/>
    <property type="match status" value="1"/>
</dbReference>
<reference evidence="8" key="2">
    <citation type="journal article" date="2008" name="Genome Biol.">
        <title>Improved genome assembly and evidence-based global gene model set for the chordate Ciona intestinalis: new insight into intron and operon populations.</title>
        <authorList>
            <person name="Satou Y."/>
            <person name="Mineta K."/>
            <person name="Ogasawara M."/>
            <person name="Sasakura Y."/>
            <person name="Shoguchi E."/>
            <person name="Ueno K."/>
            <person name="Yamada L."/>
            <person name="Matsumoto J."/>
            <person name="Wasserscheid J."/>
            <person name="Dewar K."/>
            <person name="Wiley G.B."/>
            <person name="Macmil S.L."/>
            <person name="Roe B.A."/>
            <person name="Zeller R.W."/>
            <person name="Hastings K.E."/>
            <person name="Lemaire P."/>
            <person name="Lindquist E."/>
            <person name="Endo T."/>
            <person name="Hotta K."/>
            <person name="Inaba K."/>
        </authorList>
    </citation>
    <scope>NUCLEOTIDE SEQUENCE [LARGE SCALE GENOMIC DNA]</scope>
    <source>
        <strain evidence="8">wild type</strain>
    </source>
</reference>
<dbReference type="AlphaFoldDB" id="F6YSX7"/>
<dbReference type="Gene3D" id="3.30.1360.10">
    <property type="entry name" value="RNA polymerase, RBP11-like subunit"/>
    <property type="match status" value="1"/>
</dbReference>
<dbReference type="GO" id="GO:0003899">
    <property type="term" value="F:DNA-directed RNA polymerase activity"/>
    <property type="evidence" value="ECO:0007669"/>
    <property type="project" value="InterPro"/>
</dbReference>
<dbReference type="InterPro" id="IPR011262">
    <property type="entry name" value="DNA-dir_RNA_pol_insert"/>
</dbReference>
<evidence type="ECO:0000313" key="9">
    <source>
        <dbReference type="Proteomes" id="UP000008144"/>
    </source>
</evidence>
<dbReference type="STRING" id="7719.ENSCINP00000007337"/>
<dbReference type="PANTHER" id="PTHR11800">
    <property type="entry name" value="DNA-DIRECTED RNA POLYMERASE"/>
    <property type="match status" value="1"/>
</dbReference>
<dbReference type="OMA" id="KKKCRAF"/>
<dbReference type="InterPro" id="IPR022842">
    <property type="entry name" value="RNAP_Rpo3/Rpb3/RPAC1"/>
</dbReference>
<dbReference type="GO" id="GO:0003677">
    <property type="term" value="F:DNA binding"/>
    <property type="evidence" value="ECO:0007669"/>
    <property type="project" value="InterPro"/>
</dbReference>
<reference evidence="9" key="1">
    <citation type="journal article" date="2002" name="Science">
        <title>The draft genome of Ciona intestinalis: insights into chordate and vertebrate origins.</title>
        <authorList>
            <person name="Dehal P."/>
            <person name="Satou Y."/>
            <person name="Campbell R.K."/>
            <person name="Chapman J."/>
            <person name="Degnan B."/>
            <person name="De Tomaso A."/>
            <person name="Davidson B."/>
            <person name="Di Gregorio A."/>
            <person name="Gelpke M."/>
            <person name="Goodstein D.M."/>
            <person name="Harafuji N."/>
            <person name="Hastings K.E."/>
            <person name="Ho I."/>
            <person name="Hotta K."/>
            <person name="Huang W."/>
            <person name="Kawashima T."/>
            <person name="Lemaire P."/>
            <person name="Martinez D."/>
            <person name="Meinertzhagen I.A."/>
            <person name="Necula S."/>
            <person name="Nonaka M."/>
            <person name="Putnam N."/>
            <person name="Rash S."/>
            <person name="Saiga H."/>
            <person name="Satake M."/>
            <person name="Terry A."/>
            <person name="Yamada L."/>
            <person name="Wang H.G."/>
            <person name="Awazu S."/>
            <person name="Azumi K."/>
            <person name="Boore J."/>
            <person name="Branno M."/>
            <person name="Chin-Bow S."/>
            <person name="DeSantis R."/>
            <person name="Doyle S."/>
            <person name="Francino P."/>
            <person name="Keys D.N."/>
            <person name="Haga S."/>
            <person name="Hayashi H."/>
            <person name="Hino K."/>
            <person name="Imai K.S."/>
            <person name="Inaba K."/>
            <person name="Kano S."/>
            <person name="Kobayashi K."/>
            <person name="Kobayashi M."/>
            <person name="Lee B.I."/>
            <person name="Makabe K.W."/>
            <person name="Manohar C."/>
            <person name="Matassi G."/>
            <person name="Medina M."/>
            <person name="Mochizuki Y."/>
            <person name="Mount S."/>
            <person name="Morishita T."/>
            <person name="Miura S."/>
            <person name="Nakayama A."/>
            <person name="Nishizaka S."/>
            <person name="Nomoto H."/>
            <person name="Ohta F."/>
            <person name="Oishi K."/>
            <person name="Rigoutsos I."/>
            <person name="Sano M."/>
            <person name="Sasaki A."/>
            <person name="Sasakura Y."/>
            <person name="Shoguchi E."/>
            <person name="Shin-i T."/>
            <person name="Spagnuolo A."/>
            <person name="Stainier D."/>
            <person name="Suzuki M.M."/>
            <person name="Tassy O."/>
            <person name="Takatori N."/>
            <person name="Tokuoka M."/>
            <person name="Yagi K."/>
            <person name="Yoshizaki F."/>
            <person name="Wada S."/>
            <person name="Zhang C."/>
            <person name="Hyatt P.D."/>
            <person name="Larimer F."/>
            <person name="Detter C."/>
            <person name="Doggett N."/>
            <person name="Glavina T."/>
            <person name="Hawkins T."/>
            <person name="Richardson P."/>
            <person name="Lucas S."/>
            <person name="Kohara Y."/>
            <person name="Levine M."/>
            <person name="Satoh N."/>
            <person name="Rokhsar D.S."/>
        </authorList>
    </citation>
    <scope>NUCLEOTIDE SEQUENCE [LARGE SCALE GENOMIC DNA]</scope>
</reference>
<dbReference type="GO" id="GO:0005666">
    <property type="term" value="C:RNA polymerase III complex"/>
    <property type="evidence" value="ECO:0000318"/>
    <property type="project" value="GO_Central"/>
</dbReference>
<dbReference type="NCBIfam" id="NF001988">
    <property type="entry name" value="PRK00783.1"/>
    <property type="match status" value="1"/>
</dbReference>
<comment type="subcellular location">
    <subcellularLocation>
        <location evidence="1">Nucleus</location>
    </subcellularLocation>
</comment>
<dbReference type="SUPFAM" id="SSF56553">
    <property type="entry name" value="Insert subdomain of RNA polymerase alpha subunit"/>
    <property type="match status" value="1"/>
</dbReference>
<protein>
    <recommendedName>
        <fullName evidence="2">DNA-directed RNA polymerases I and III subunit RPAC1</fullName>
    </recommendedName>
</protein>
<name>F6YSX7_CIOIN</name>
<dbReference type="SUPFAM" id="SSF55257">
    <property type="entry name" value="RBP11-like subunits of RNA polymerase"/>
    <property type="match status" value="1"/>
</dbReference>
<sequence>SDIAMDIIKDIRSNIRLNEHGIANTHTTTYPRSYAGFNDAWDFQKFADNFCINVIELGPDSMQFDMLGVDAAIANAFRRILIAEVPTMAIEKVYIYNNTTVIQDEVLAHRLGLIPLTADAKLFEYRQGDDADGTPEDTLEFELNIKCTKNLSAPKDTTDLDVLYKHHKVYSKDIKWIPLGNQKDLLTVKPVYDDILVAKLRPGHILDVKLHAVKGVGQDHAKFSPVATASYRLLPQIRLLDQILNSDAEDLQRCFAPGVIEVYRNKNGDQEARVVDARKDTCSREVLRHPHLKDRVELSKVRDHFIYSIESSVAITPNELMCRAIKIMMGKCRTLLQELEKSEQD</sequence>
<dbReference type="Pfam" id="PF01193">
    <property type="entry name" value="RNA_pol_L"/>
    <property type="match status" value="1"/>
</dbReference>
<dbReference type="GO" id="GO:0046983">
    <property type="term" value="F:protein dimerization activity"/>
    <property type="evidence" value="ECO:0007669"/>
    <property type="project" value="InterPro"/>
</dbReference>
<keyword evidence="3" id="KW-0240">DNA-directed RNA polymerase</keyword>
<dbReference type="HAMAP" id="MF_00320">
    <property type="entry name" value="RNApol_arch_Rpo3"/>
    <property type="match status" value="1"/>
</dbReference>
<dbReference type="CDD" id="cd07032">
    <property type="entry name" value="RNAP_I_II_AC40"/>
    <property type="match status" value="1"/>
</dbReference>
<dbReference type="PANTHER" id="PTHR11800:SF13">
    <property type="entry name" value="DNA-DIRECTED RNA POLYMERASES I AND III SUBUNIT RPAC1"/>
    <property type="match status" value="1"/>
</dbReference>
<dbReference type="FunCoup" id="F6YSX7">
    <property type="interactions" value="119"/>
</dbReference>
<dbReference type="SMART" id="SM00662">
    <property type="entry name" value="RPOLD"/>
    <property type="match status" value="1"/>
</dbReference>
<dbReference type="InterPro" id="IPR036603">
    <property type="entry name" value="RBP11-like"/>
</dbReference>
<evidence type="ECO:0000313" key="8">
    <source>
        <dbReference type="Ensembl" id="ENSCINP00000007337.3"/>
    </source>
</evidence>
<dbReference type="GeneTree" id="ENSGT00950000183100"/>
<evidence type="ECO:0000256" key="6">
    <source>
        <dbReference type="ARBA" id="ARBA00025804"/>
    </source>
</evidence>
<keyword evidence="5" id="KW-0539">Nucleus</keyword>
<dbReference type="EMBL" id="EAAA01000855">
    <property type="status" value="NOT_ANNOTATED_CDS"/>
    <property type="molecule type" value="Genomic_DNA"/>
</dbReference>
<dbReference type="Proteomes" id="UP000008144">
    <property type="component" value="Chromosome 12"/>
</dbReference>
<keyword evidence="9" id="KW-1185">Reference proteome</keyword>
<keyword evidence="4" id="KW-0804">Transcription</keyword>
<dbReference type="InterPro" id="IPR033901">
    <property type="entry name" value="RNAPI/III_AC40"/>
</dbReference>
<reference evidence="8" key="4">
    <citation type="submission" date="2025-09" db="UniProtKB">
        <authorList>
            <consortium name="Ensembl"/>
        </authorList>
    </citation>
    <scope>IDENTIFICATION</scope>
</reference>
<dbReference type="HOGENOM" id="CLU_038421_0_1_1"/>
<dbReference type="InterPro" id="IPR036643">
    <property type="entry name" value="RNApol_insert_sf"/>
</dbReference>
<evidence type="ECO:0000256" key="1">
    <source>
        <dbReference type="ARBA" id="ARBA00004123"/>
    </source>
</evidence>
<evidence type="ECO:0000256" key="5">
    <source>
        <dbReference type="ARBA" id="ARBA00023242"/>
    </source>
</evidence>
<evidence type="ECO:0000259" key="7">
    <source>
        <dbReference type="SMART" id="SM00662"/>
    </source>
</evidence>
<dbReference type="Pfam" id="PF01000">
    <property type="entry name" value="RNA_pol_A_bac"/>
    <property type="match status" value="1"/>
</dbReference>
<dbReference type="InParanoid" id="F6YSX7"/>
<dbReference type="GO" id="GO:0005736">
    <property type="term" value="C:RNA polymerase I complex"/>
    <property type="evidence" value="ECO:0000318"/>
    <property type="project" value="GO_Central"/>
</dbReference>
<evidence type="ECO:0000256" key="2">
    <source>
        <dbReference type="ARBA" id="ARBA00022083"/>
    </source>
</evidence>
<evidence type="ECO:0000256" key="4">
    <source>
        <dbReference type="ARBA" id="ARBA00023163"/>
    </source>
</evidence>
<dbReference type="PROSITE" id="PS00446">
    <property type="entry name" value="RNA_POL_D_30KD"/>
    <property type="match status" value="1"/>
</dbReference>
<feature type="domain" description="DNA-directed RNA polymerase RpoA/D/Rpb3-type" evidence="7">
    <location>
        <begin position="61"/>
        <end position="338"/>
    </location>
</feature>
<dbReference type="GO" id="GO:0006351">
    <property type="term" value="P:DNA-templated transcription"/>
    <property type="evidence" value="ECO:0007669"/>
    <property type="project" value="InterPro"/>
</dbReference>
<dbReference type="InterPro" id="IPR001514">
    <property type="entry name" value="DNA-dir_RNA_pol_30-40kDasu_CS"/>
</dbReference>
<organism evidence="8 9">
    <name type="scientific">Ciona intestinalis</name>
    <name type="common">Transparent sea squirt</name>
    <name type="synonym">Ascidia intestinalis</name>
    <dbReference type="NCBI Taxonomy" id="7719"/>
    <lineage>
        <taxon>Eukaryota</taxon>
        <taxon>Metazoa</taxon>
        <taxon>Chordata</taxon>
        <taxon>Tunicata</taxon>
        <taxon>Ascidiacea</taxon>
        <taxon>Phlebobranchia</taxon>
        <taxon>Cionidae</taxon>
        <taxon>Ciona</taxon>
    </lineage>
</organism>
<accession>F6YSX7</accession>
<evidence type="ECO:0000256" key="3">
    <source>
        <dbReference type="ARBA" id="ARBA00022478"/>
    </source>
</evidence>
<dbReference type="Gene3D" id="2.170.120.12">
    <property type="entry name" value="DNA-directed RNA polymerase, insert domain"/>
    <property type="match status" value="1"/>
</dbReference>